<evidence type="ECO:0000313" key="7">
    <source>
        <dbReference type="Proteomes" id="UP000483820"/>
    </source>
</evidence>
<dbReference type="SUPFAM" id="SSF55315">
    <property type="entry name" value="L30e-like"/>
    <property type="match status" value="1"/>
</dbReference>
<dbReference type="InterPro" id="IPR029064">
    <property type="entry name" value="Ribosomal_eL30-like_sf"/>
</dbReference>
<dbReference type="RefSeq" id="XP_053585152.1">
    <property type="nucleotide sequence ID" value="XM_053730380.1"/>
</dbReference>
<dbReference type="PROSITE" id="PS01082">
    <property type="entry name" value="RIBOSOMAL_L7AE"/>
    <property type="match status" value="1"/>
</dbReference>
<dbReference type="FunFam" id="3.30.1330.30:FF:000003">
    <property type="entry name" value="60S ribosomal protein L7a"/>
    <property type="match status" value="1"/>
</dbReference>
<keyword evidence="3 4" id="KW-0687">Ribonucleoprotein</keyword>
<organism evidence="6 7">
    <name type="scientific">Caenorhabditis remanei</name>
    <name type="common">Caenorhabditis vulgaris</name>
    <dbReference type="NCBI Taxonomy" id="31234"/>
    <lineage>
        <taxon>Eukaryota</taxon>
        <taxon>Metazoa</taxon>
        <taxon>Ecdysozoa</taxon>
        <taxon>Nematoda</taxon>
        <taxon>Chromadorea</taxon>
        <taxon>Rhabditida</taxon>
        <taxon>Rhabditina</taxon>
        <taxon>Rhabditomorpha</taxon>
        <taxon>Rhabditoidea</taxon>
        <taxon>Rhabditidae</taxon>
        <taxon>Peloderinae</taxon>
        <taxon>Caenorhabditis</taxon>
    </lineage>
</organism>
<dbReference type="KEGG" id="crq:GCK72_014631"/>
<evidence type="ECO:0000313" key="6">
    <source>
        <dbReference type="EMBL" id="KAF1758173.1"/>
    </source>
</evidence>
<accession>A0A6A5GUM3</accession>
<dbReference type="AlphaFoldDB" id="A0A6A5GUM3"/>
<dbReference type="GO" id="GO:0022625">
    <property type="term" value="C:cytosolic large ribosomal subunit"/>
    <property type="evidence" value="ECO:0007669"/>
    <property type="project" value="UniProtKB-UniRule"/>
</dbReference>
<dbReference type="Pfam" id="PF01248">
    <property type="entry name" value="Ribosomal_L7Ae"/>
    <property type="match status" value="1"/>
</dbReference>
<dbReference type="PRINTS" id="PR00882">
    <property type="entry name" value="RIBOSOMALL7A"/>
</dbReference>
<dbReference type="Gene3D" id="3.30.1330.30">
    <property type="match status" value="1"/>
</dbReference>
<dbReference type="PRINTS" id="PR00881">
    <property type="entry name" value="L7ARS6FAMILY"/>
</dbReference>
<name>A0A6A5GUM3_CAERE</name>
<dbReference type="GO" id="GO:0042254">
    <property type="term" value="P:ribosome biogenesis"/>
    <property type="evidence" value="ECO:0007669"/>
    <property type="project" value="InterPro"/>
</dbReference>
<dbReference type="InterPro" id="IPR018492">
    <property type="entry name" value="Ribosomal_eL8/Nhp2"/>
</dbReference>
<comment type="function">
    <text evidence="4">Component of the ribosome.</text>
</comment>
<gene>
    <name evidence="6" type="ORF">GCK72_014631</name>
</gene>
<dbReference type="Proteomes" id="UP000483820">
    <property type="component" value="Chromosome IV"/>
</dbReference>
<evidence type="ECO:0000256" key="4">
    <source>
        <dbReference type="RuleBase" id="RU367042"/>
    </source>
</evidence>
<sequence length="291" mass="33213">MNEYLHVLFGKLISHTENKCAPFSVIVPSKKVIKKKVAAVPAHIRAQTQVQKEVKNPLFEKRPRNFNIGQDIQPKRDVTRFVKWPKYIRLQRQSAILQKRLKIPPTINQFRTALDSQSARQAFKLLDKYRPESSEAKKERLRARAEARAAGKKEEVTKRPNTVRHGVNTITRLVETRRAQLVLIAHDVNPVEIVLHLPALCRKYNVPYAIIKGKASLGTVVRRKTTAALALVDVNPEDKSALNKLVETVNNNFSERHEEIRKHWGGGVMSAKSDARKLKLERARARDLGKL</sequence>
<dbReference type="EMBL" id="WUAV01000004">
    <property type="protein sequence ID" value="KAF1758173.1"/>
    <property type="molecule type" value="Genomic_DNA"/>
</dbReference>
<dbReference type="InterPro" id="IPR001921">
    <property type="entry name" value="Ribosomal_eL8_euk"/>
</dbReference>
<proteinExistence type="inferred from homology"/>
<dbReference type="CTD" id="9829164"/>
<reference evidence="6 7" key="1">
    <citation type="submission" date="2019-12" db="EMBL/GenBank/DDBJ databases">
        <title>Chromosome-level assembly of the Caenorhabditis remanei genome.</title>
        <authorList>
            <person name="Teterina A.A."/>
            <person name="Willis J.H."/>
            <person name="Phillips P.C."/>
        </authorList>
    </citation>
    <scope>NUCLEOTIDE SEQUENCE [LARGE SCALE GENOMIC DNA]</scope>
    <source>
        <strain evidence="6 7">PX506</strain>
        <tissue evidence="6">Whole organism</tissue>
    </source>
</reference>
<evidence type="ECO:0000256" key="1">
    <source>
        <dbReference type="ARBA" id="ARBA00007337"/>
    </source>
</evidence>
<protein>
    <recommendedName>
        <fullName evidence="4">60S ribosomal protein L7a</fullName>
    </recommendedName>
</protein>
<evidence type="ECO:0000256" key="3">
    <source>
        <dbReference type="ARBA" id="ARBA00023274"/>
    </source>
</evidence>
<evidence type="ECO:0000256" key="2">
    <source>
        <dbReference type="ARBA" id="ARBA00022980"/>
    </source>
</evidence>
<feature type="domain" description="Ribosomal protein eL8/eL30/eS12/Gadd45" evidence="5">
    <location>
        <begin position="152"/>
        <end position="241"/>
    </location>
</feature>
<dbReference type="PANTHER" id="PTHR23105">
    <property type="entry name" value="RIBOSOMAL PROTEIN L7AE FAMILY MEMBER"/>
    <property type="match status" value="1"/>
</dbReference>
<comment type="caution">
    <text evidence="6">The sequence shown here is derived from an EMBL/GenBank/DDBJ whole genome shotgun (WGS) entry which is preliminary data.</text>
</comment>
<dbReference type="InterPro" id="IPR004038">
    <property type="entry name" value="Ribosomal_eL8/eL30/eS12/Gad45"/>
</dbReference>
<dbReference type="InterPro" id="IPR004037">
    <property type="entry name" value="Ribosomal_eL8-like_CS"/>
</dbReference>
<comment type="similarity">
    <text evidence="1 4">Belongs to the eukaryotic ribosomal protein eL8 family.</text>
</comment>
<evidence type="ECO:0000259" key="5">
    <source>
        <dbReference type="Pfam" id="PF01248"/>
    </source>
</evidence>
<dbReference type="GO" id="GO:0003723">
    <property type="term" value="F:RNA binding"/>
    <property type="evidence" value="ECO:0007669"/>
    <property type="project" value="UniProtKB-UniRule"/>
</dbReference>
<dbReference type="InterPro" id="IPR050257">
    <property type="entry name" value="eL8/uL1-like"/>
</dbReference>
<keyword evidence="2 4" id="KW-0689">Ribosomal protein</keyword>
<dbReference type="GeneID" id="9829164"/>